<organism evidence="5 6">
    <name type="scientific">Heterostelium pallidum (strain ATCC 26659 / Pp 5 / PN500)</name>
    <name type="common">Cellular slime mold</name>
    <name type="synonym">Polysphondylium pallidum</name>
    <dbReference type="NCBI Taxonomy" id="670386"/>
    <lineage>
        <taxon>Eukaryota</taxon>
        <taxon>Amoebozoa</taxon>
        <taxon>Evosea</taxon>
        <taxon>Eumycetozoa</taxon>
        <taxon>Dictyostelia</taxon>
        <taxon>Acytosteliales</taxon>
        <taxon>Acytosteliaceae</taxon>
        <taxon>Heterostelium</taxon>
    </lineage>
</organism>
<reference evidence="5 6" key="1">
    <citation type="journal article" date="2011" name="Genome Res.">
        <title>Phylogeny-wide analysis of social amoeba genomes highlights ancient origins for complex intercellular communication.</title>
        <authorList>
            <person name="Heidel A.J."/>
            <person name="Lawal H.M."/>
            <person name="Felder M."/>
            <person name="Schilde C."/>
            <person name="Helps N.R."/>
            <person name="Tunggal B."/>
            <person name="Rivero F."/>
            <person name="John U."/>
            <person name="Schleicher M."/>
            <person name="Eichinger L."/>
            <person name="Platzer M."/>
            <person name="Noegel A.A."/>
            <person name="Schaap P."/>
            <person name="Gloeckner G."/>
        </authorList>
    </citation>
    <scope>NUCLEOTIDE SEQUENCE [LARGE SCALE GENOMIC DNA]</scope>
    <source>
        <strain evidence="6">ATCC 26659 / Pp 5 / PN500</strain>
    </source>
</reference>
<evidence type="ECO:0000256" key="2">
    <source>
        <dbReference type="PROSITE-ProRule" id="PRU00176"/>
    </source>
</evidence>
<dbReference type="Proteomes" id="UP000001396">
    <property type="component" value="Unassembled WGS sequence"/>
</dbReference>
<dbReference type="InterPro" id="IPR000504">
    <property type="entry name" value="RRM_dom"/>
</dbReference>
<dbReference type="InterPro" id="IPR034784">
    <property type="entry name" value="PDIP3_RRM"/>
</dbReference>
<keyword evidence="6" id="KW-1185">Reference proteome</keyword>
<dbReference type="SUPFAM" id="SSF54928">
    <property type="entry name" value="RNA-binding domain, RBD"/>
    <property type="match status" value="1"/>
</dbReference>
<dbReference type="InterPro" id="IPR035979">
    <property type="entry name" value="RBD_domain_sf"/>
</dbReference>
<evidence type="ECO:0000259" key="4">
    <source>
        <dbReference type="PROSITE" id="PS50102"/>
    </source>
</evidence>
<protein>
    <recommendedName>
        <fullName evidence="4">RRM domain-containing protein</fullName>
    </recommendedName>
</protein>
<evidence type="ECO:0000313" key="6">
    <source>
        <dbReference type="Proteomes" id="UP000001396"/>
    </source>
</evidence>
<dbReference type="AlphaFoldDB" id="D3BBI6"/>
<sequence length="291" mass="32935">MDQSLDSIISTQRKQKRSLPKAASIAGGGGGESQTSTNQSPLESSLGDIIKSKKKDSFYVKKRDNNYKKHNQHQQHNNNHHHHHHNKHNNNSNGGNGEIVITIKNDQQFRPLHQYQQQQHQNNNYNNNRNNNDYRNQALLNRKRNLAKKIDHSLFDSRGIRDYSQVEKRERDENNVTLRVANIAPSVTQSDLTKVFSVIGKLKDVDLLTHLSPVEAIVTYHRRIDALTAIDRFNGVPIDGSELKISLDLNNTLSPSNSNNTTTTTTTTSTTFTIISPTLSESSEHLDEMVN</sequence>
<dbReference type="InterPro" id="IPR012677">
    <property type="entry name" value="Nucleotide-bd_a/b_plait_sf"/>
</dbReference>
<proteinExistence type="predicted"/>
<comment type="caution">
    <text evidence="5">The sequence shown here is derived from an EMBL/GenBank/DDBJ whole genome shotgun (WGS) entry which is preliminary data.</text>
</comment>
<dbReference type="Gene3D" id="3.30.70.330">
    <property type="match status" value="1"/>
</dbReference>
<feature type="compositionally biased region" description="Polar residues" evidence="3">
    <location>
        <begin position="1"/>
        <end position="12"/>
    </location>
</feature>
<dbReference type="Pfam" id="PF00076">
    <property type="entry name" value="RRM_1"/>
    <property type="match status" value="1"/>
</dbReference>
<feature type="compositionally biased region" description="Polar residues" evidence="3">
    <location>
        <begin position="33"/>
        <end position="43"/>
    </location>
</feature>
<accession>D3BBI6</accession>
<feature type="region of interest" description="Disordered" evidence="3">
    <location>
        <begin position="1"/>
        <end position="49"/>
    </location>
</feature>
<evidence type="ECO:0000313" key="5">
    <source>
        <dbReference type="EMBL" id="EFA81019.1"/>
    </source>
</evidence>
<feature type="domain" description="RRM" evidence="4">
    <location>
        <begin position="176"/>
        <end position="250"/>
    </location>
</feature>
<dbReference type="SMART" id="SM00360">
    <property type="entry name" value="RRM"/>
    <property type="match status" value="1"/>
</dbReference>
<dbReference type="STRING" id="670386.D3BBI6"/>
<dbReference type="PANTHER" id="PTHR19965">
    <property type="entry name" value="RNA AND EXPORT FACTOR BINDING PROTEIN"/>
    <property type="match status" value="1"/>
</dbReference>
<dbReference type="GO" id="GO:0003729">
    <property type="term" value="F:mRNA binding"/>
    <property type="evidence" value="ECO:0007669"/>
    <property type="project" value="TreeGrafter"/>
</dbReference>
<feature type="compositionally biased region" description="Basic residues" evidence="3">
    <location>
        <begin position="68"/>
        <end position="88"/>
    </location>
</feature>
<dbReference type="GeneID" id="31361338"/>
<dbReference type="EMBL" id="ADBJ01000026">
    <property type="protein sequence ID" value="EFA81019.1"/>
    <property type="molecule type" value="Genomic_DNA"/>
</dbReference>
<evidence type="ECO:0000256" key="1">
    <source>
        <dbReference type="ARBA" id="ARBA00022884"/>
    </source>
</evidence>
<dbReference type="CDD" id="cd12681">
    <property type="entry name" value="RRM_SKAR"/>
    <property type="match status" value="1"/>
</dbReference>
<gene>
    <name evidence="5" type="ORF">PPL_05854</name>
</gene>
<dbReference type="GO" id="GO:0005634">
    <property type="term" value="C:nucleus"/>
    <property type="evidence" value="ECO:0007669"/>
    <property type="project" value="TreeGrafter"/>
</dbReference>
<name>D3BBI6_HETP5</name>
<dbReference type="PROSITE" id="PS50102">
    <property type="entry name" value="RRM"/>
    <property type="match status" value="1"/>
</dbReference>
<keyword evidence="1 2" id="KW-0694">RNA-binding</keyword>
<dbReference type="GO" id="GO:0006406">
    <property type="term" value="P:mRNA export from nucleus"/>
    <property type="evidence" value="ECO:0007669"/>
    <property type="project" value="TreeGrafter"/>
</dbReference>
<dbReference type="InterPro" id="IPR051229">
    <property type="entry name" value="ALYREF_mRNA_export"/>
</dbReference>
<dbReference type="InParanoid" id="D3BBI6"/>
<evidence type="ECO:0000256" key="3">
    <source>
        <dbReference type="SAM" id="MobiDB-lite"/>
    </source>
</evidence>
<dbReference type="RefSeq" id="XP_020433137.1">
    <property type="nucleotide sequence ID" value="XM_020576725.1"/>
</dbReference>
<dbReference type="PANTHER" id="PTHR19965:SF35">
    <property type="entry name" value="RNA ANNEALING PROTEIN YRA1"/>
    <property type="match status" value="1"/>
</dbReference>
<dbReference type="OMA" id="CEATVIF"/>
<feature type="region of interest" description="Disordered" evidence="3">
    <location>
        <begin position="68"/>
        <end position="98"/>
    </location>
</feature>